<feature type="region of interest" description="Disordered" evidence="1">
    <location>
        <begin position="78"/>
        <end position="99"/>
    </location>
</feature>
<dbReference type="EMBL" id="GBRH01158580">
    <property type="protein sequence ID" value="JAE39316.1"/>
    <property type="molecule type" value="Transcribed_RNA"/>
</dbReference>
<reference evidence="2" key="1">
    <citation type="submission" date="2014-09" db="EMBL/GenBank/DDBJ databases">
        <authorList>
            <person name="Magalhaes I.L.F."/>
            <person name="Oliveira U."/>
            <person name="Santos F.R."/>
            <person name="Vidigal T.H.D.A."/>
            <person name="Brescovit A.D."/>
            <person name="Santos A.J."/>
        </authorList>
    </citation>
    <scope>NUCLEOTIDE SEQUENCE</scope>
    <source>
        <tissue evidence="2">Shoot tissue taken approximately 20 cm above the soil surface</tissue>
    </source>
</reference>
<dbReference type="AlphaFoldDB" id="A0A0A9HWP5"/>
<sequence>MGSELIHHDCHNSHTDTRSISTTPKYVAHIRPDIYMTNGSSIIKNMIYVINSCLITTSNKVSLLSLELIQIICTDNSHHIHGHEKNGDRDGGQGSQAGA</sequence>
<evidence type="ECO:0000313" key="2">
    <source>
        <dbReference type="EMBL" id="JAE39316.1"/>
    </source>
</evidence>
<proteinExistence type="predicted"/>
<feature type="compositionally biased region" description="Basic and acidic residues" evidence="1">
    <location>
        <begin position="1"/>
        <end position="17"/>
    </location>
</feature>
<name>A0A0A9HWP5_ARUDO</name>
<reference evidence="2" key="2">
    <citation type="journal article" date="2015" name="Data Brief">
        <title>Shoot transcriptome of the giant reed, Arundo donax.</title>
        <authorList>
            <person name="Barrero R.A."/>
            <person name="Guerrero F.D."/>
            <person name="Moolhuijzen P."/>
            <person name="Goolsby J.A."/>
            <person name="Tidwell J."/>
            <person name="Bellgard S.E."/>
            <person name="Bellgard M.I."/>
        </authorList>
    </citation>
    <scope>NUCLEOTIDE SEQUENCE</scope>
    <source>
        <tissue evidence="2">Shoot tissue taken approximately 20 cm above the soil surface</tissue>
    </source>
</reference>
<protein>
    <submittedName>
        <fullName evidence="2">Uncharacterized protein</fullName>
    </submittedName>
</protein>
<feature type="region of interest" description="Disordered" evidence="1">
    <location>
        <begin position="1"/>
        <end position="21"/>
    </location>
</feature>
<evidence type="ECO:0000256" key="1">
    <source>
        <dbReference type="SAM" id="MobiDB-lite"/>
    </source>
</evidence>
<organism evidence="2">
    <name type="scientific">Arundo donax</name>
    <name type="common">Giant reed</name>
    <name type="synonym">Donax arundinaceus</name>
    <dbReference type="NCBI Taxonomy" id="35708"/>
    <lineage>
        <taxon>Eukaryota</taxon>
        <taxon>Viridiplantae</taxon>
        <taxon>Streptophyta</taxon>
        <taxon>Embryophyta</taxon>
        <taxon>Tracheophyta</taxon>
        <taxon>Spermatophyta</taxon>
        <taxon>Magnoliopsida</taxon>
        <taxon>Liliopsida</taxon>
        <taxon>Poales</taxon>
        <taxon>Poaceae</taxon>
        <taxon>PACMAD clade</taxon>
        <taxon>Arundinoideae</taxon>
        <taxon>Arundineae</taxon>
        <taxon>Arundo</taxon>
    </lineage>
</organism>
<accession>A0A0A9HWP5</accession>